<evidence type="ECO:0000256" key="8">
    <source>
        <dbReference type="ARBA" id="ARBA00022741"/>
    </source>
</evidence>
<dbReference type="InterPro" id="IPR003961">
    <property type="entry name" value="FN3_dom"/>
</dbReference>
<feature type="binding site" evidence="21">
    <location>
        <position position="738"/>
    </location>
    <ligand>
        <name>Mg(2+)</name>
        <dbReference type="ChEBI" id="CHEBI:18420"/>
    </ligand>
</feature>
<evidence type="ECO:0000256" key="1">
    <source>
        <dbReference type="ARBA" id="ARBA00004479"/>
    </source>
</evidence>
<evidence type="ECO:0000256" key="6">
    <source>
        <dbReference type="ARBA" id="ARBA00022729"/>
    </source>
</evidence>
<comment type="similarity">
    <text evidence="2">Belongs to the protein kinase superfamily. CAMK Ser/Thr protein kinase family.</text>
</comment>
<dbReference type="SUPFAM" id="SSF49265">
    <property type="entry name" value="Fibronectin type III"/>
    <property type="match status" value="1"/>
</dbReference>
<feature type="active site" description="Proton acceptor" evidence="19">
    <location>
        <position position="720"/>
    </location>
</feature>
<feature type="binding site" evidence="21">
    <location>
        <position position="725"/>
    </location>
    <ligand>
        <name>Mg(2+)</name>
        <dbReference type="ChEBI" id="CHEBI:18420"/>
    </ligand>
</feature>
<keyword evidence="15" id="KW-0675">Receptor</keyword>
<dbReference type="InterPro" id="IPR036116">
    <property type="entry name" value="FN3_sf"/>
</dbReference>
<keyword evidence="12 23" id="KW-0472">Membrane</keyword>
<evidence type="ECO:0000256" key="15">
    <source>
        <dbReference type="ARBA" id="ARBA00023170"/>
    </source>
</evidence>
<organism evidence="27 28">
    <name type="scientific">Patiria miniata</name>
    <name type="common">Bat star</name>
    <name type="synonym">Asterina miniata</name>
    <dbReference type="NCBI Taxonomy" id="46514"/>
    <lineage>
        <taxon>Eukaryota</taxon>
        <taxon>Metazoa</taxon>
        <taxon>Echinodermata</taxon>
        <taxon>Eleutherozoa</taxon>
        <taxon>Asterozoa</taxon>
        <taxon>Asteroidea</taxon>
        <taxon>Valvatacea</taxon>
        <taxon>Valvatida</taxon>
        <taxon>Asterinidae</taxon>
        <taxon>Patiria</taxon>
    </lineage>
</organism>
<dbReference type="InterPro" id="IPR020635">
    <property type="entry name" value="Tyr_kinase_cat_dom"/>
</dbReference>
<dbReference type="RefSeq" id="XP_038065887.1">
    <property type="nucleotide sequence ID" value="XM_038209959.1"/>
</dbReference>
<evidence type="ECO:0000256" key="21">
    <source>
        <dbReference type="PIRSR" id="PIRSR000615-3"/>
    </source>
</evidence>
<dbReference type="GeneID" id="119735983"/>
<evidence type="ECO:0000256" key="9">
    <source>
        <dbReference type="ARBA" id="ARBA00022777"/>
    </source>
</evidence>
<feature type="domain" description="Fibronectin type-III" evidence="26">
    <location>
        <begin position="345"/>
        <end position="439"/>
    </location>
</feature>
<evidence type="ECO:0000256" key="11">
    <source>
        <dbReference type="ARBA" id="ARBA00022989"/>
    </source>
</evidence>
<feature type="domain" description="Ig-like" evidence="25">
    <location>
        <begin position="250"/>
        <end position="338"/>
    </location>
</feature>
<dbReference type="PROSITE" id="PS00109">
    <property type="entry name" value="PROTEIN_KINASE_TYR"/>
    <property type="match status" value="1"/>
</dbReference>
<evidence type="ECO:0000256" key="17">
    <source>
        <dbReference type="ARBA" id="ARBA00023319"/>
    </source>
</evidence>
<dbReference type="SUPFAM" id="SSF56112">
    <property type="entry name" value="Protein kinase-like (PK-like)"/>
    <property type="match status" value="1"/>
</dbReference>
<dbReference type="CDD" id="cd00096">
    <property type="entry name" value="Ig"/>
    <property type="match status" value="1"/>
</dbReference>
<evidence type="ECO:0000313" key="28">
    <source>
        <dbReference type="Proteomes" id="UP000887568"/>
    </source>
</evidence>
<evidence type="ECO:0000256" key="18">
    <source>
        <dbReference type="ARBA" id="ARBA00051243"/>
    </source>
</evidence>
<keyword evidence="8 20" id="KW-0547">Nucleotide-binding</keyword>
<evidence type="ECO:0000259" key="25">
    <source>
        <dbReference type="PROSITE" id="PS50835"/>
    </source>
</evidence>
<evidence type="ECO:0000256" key="19">
    <source>
        <dbReference type="PIRSR" id="PIRSR000615-1"/>
    </source>
</evidence>
<keyword evidence="11 23" id="KW-1133">Transmembrane helix</keyword>
<evidence type="ECO:0000256" key="7">
    <source>
        <dbReference type="ARBA" id="ARBA00022737"/>
    </source>
</evidence>
<sequence length="884" mass="98055">MASMHMRGVRAVLRVVGILGAVITLVASTGNIVHLSVHPKDKVPLGASITLTCQVDNAGYGSGVRWYLNDVRVFGYRSGLQDANDRYREDAPIMGTWRFMIASAQNEDSGTWRCETEFPPPNSLRSSRKQMQLKIGVPSILSLSRDIETTLRSYVRLQCNVSAEPDASVMWRKATPQPSLPSSASIDPITNALSFRVMTIKDGGVYECVATNVLGTVVGRVIVNVIRSQMLTKNSLNTATKTSASLCDAPVIDTALSDDRVVSWINLPVNLTCAWSAYPTPRVSWDRSGVMVDQTRVRTYTSGSISVLQVSPTTTDFVTYRCFVDNNRGRAVHTVALDAAATPSAPGNVRAGAITHDTVTLLLDPPQTNGGLAVTDHRVGYRETNVLGLRWKVVEFPIGQNTIITGLKPDTEYLFKVAAGNAVGYGNYSDVIRISTPRQYASSPGMTTFYPNVTHTTSSFWLHNDTFTHSTDADNTTSETDFESGFHGPSPFAIVIGALVAVFLSAVLIFLITSLRIFNWHKKRPTEEQHLCRNRPNSIFSDASLFQLRNDSVQYDVMPMTCGPGLLRGEFEFPRYKLVFGTVLGTGSFGKVVRGEADGILRTGAKSVVAIKTLKENATPNDHQDLLKELGVMKILKPHPNIVTLFGCCTGEDPPLIIMEYLPNGNLLQHLRNSRQRVEDAETHRASIRTTMSPTDLIRYAYEIANGMTYLASMMCIHRDLAARNILLSRDGVCKLSDFGLARDVVNGGIYQRKTQGRVPIRWMALESLLDNVYTIQSDVWSFAVLMWEIVTIGSYPFPGMSSKRLIKELQRGYRMPRPDHCSGDVYDMMIDCWRENPASRPTFENLRNRLEAILIESRNYLVLDFDEHLYDYTYSGSSDGVDI</sequence>
<evidence type="ECO:0000256" key="5">
    <source>
        <dbReference type="ARBA" id="ARBA00022692"/>
    </source>
</evidence>
<evidence type="ECO:0000256" key="3">
    <source>
        <dbReference type="ARBA" id="ARBA00011902"/>
    </source>
</evidence>
<feature type="binding site" evidence="20">
    <location>
        <position position="724"/>
    </location>
    <ligand>
        <name>ATP</name>
        <dbReference type="ChEBI" id="CHEBI:30616"/>
    </ligand>
</feature>
<feature type="transmembrane region" description="Helical" evidence="23">
    <location>
        <begin position="12"/>
        <end position="33"/>
    </location>
</feature>
<proteinExistence type="inferred from homology"/>
<evidence type="ECO:0000256" key="22">
    <source>
        <dbReference type="PROSITE-ProRule" id="PRU10141"/>
    </source>
</evidence>
<dbReference type="GO" id="GO:0005886">
    <property type="term" value="C:plasma membrane"/>
    <property type="evidence" value="ECO:0007669"/>
    <property type="project" value="TreeGrafter"/>
</dbReference>
<dbReference type="PROSITE" id="PS50835">
    <property type="entry name" value="IG_LIKE"/>
    <property type="match status" value="3"/>
</dbReference>
<dbReference type="PROSITE" id="PS50011">
    <property type="entry name" value="PROTEIN_KINASE_DOM"/>
    <property type="match status" value="1"/>
</dbReference>
<keyword evidence="14" id="KW-1015">Disulfide bond</keyword>
<feature type="domain" description="Ig-like" evidence="25">
    <location>
        <begin position="46"/>
        <end position="132"/>
    </location>
</feature>
<dbReference type="InterPro" id="IPR001245">
    <property type="entry name" value="Ser-Thr/Tyr_kinase_cat_dom"/>
</dbReference>
<evidence type="ECO:0000256" key="13">
    <source>
        <dbReference type="ARBA" id="ARBA00023137"/>
    </source>
</evidence>
<evidence type="ECO:0000256" key="2">
    <source>
        <dbReference type="ARBA" id="ARBA00006692"/>
    </source>
</evidence>
<dbReference type="SMART" id="SM00219">
    <property type="entry name" value="TyrKc"/>
    <property type="match status" value="1"/>
</dbReference>
<feature type="domain" description="Protein kinase" evidence="24">
    <location>
        <begin position="578"/>
        <end position="855"/>
    </location>
</feature>
<keyword evidence="21" id="KW-0479">Metal-binding</keyword>
<dbReference type="GO" id="GO:0005524">
    <property type="term" value="F:ATP binding"/>
    <property type="evidence" value="ECO:0007669"/>
    <property type="project" value="UniProtKB-UniRule"/>
</dbReference>
<dbReference type="OrthoDB" id="3256376at2759"/>
<dbReference type="InterPro" id="IPR050122">
    <property type="entry name" value="RTK"/>
</dbReference>
<evidence type="ECO:0000256" key="23">
    <source>
        <dbReference type="SAM" id="Phobius"/>
    </source>
</evidence>
<dbReference type="InterPro" id="IPR007110">
    <property type="entry name" value="Ig-like_dom"/>
</dbReference>
<dbReference type="PROSITE" id="PS50853">
    <property type="entry name" value="FN3"/>
    <property type="match status" value="1"/>
</dbReference>
<dbReference type="Gene3D" id="1.10.510.10">
    <property type="entry name" value="Transferase(Phosphotransferase) domain 1"/>
    <property type="match status" value="1"/>
</dbReference>
<dbReference type="PIRSF" id="PIRSF000615">
    <property type="entry name" value="TyrPK_CSF1-R"/>
    <property type="match status" value="1"/>
</dbReference>
<dbReference type="PANTHER" id="PTHR24416:SF621">
    <property type="entry name" value="TYROSINE KINASE RECEPTOR CAD96CA"/>
    <property type="match status" value="1"/>
</dbReference>
<dbReference type="OMA" id="HATSWIN"/>
<keyword evidence="7" id="KW-0677">Repeat</keyword>
<dbReference type="InterPro" id="IPR003598">
    <property type="entry name" value="Ig_sub2"/>
</dbReference>
<feature type="transmembrane region" description="Helical" evidence="23">
    <location>
        <begin position="492"/>
        <end position="515"/>
    </location>
</feature>
<feature type="binding site" evidence="20 22">
    <location>
        <position position="612"/>
    </location>
    <ligand>
        <name>ATP</name>
        <dbReference type="ChEBI" id="CHEBI:30616"/>
    </ligand>
</feature>
<feature type="binding site" evidence="20">
    <location>
        <begin position="585"/>
        <end position="592"/>
    </location>
    <ligand>
        <name>ATP</name>
        <dbReference type="ChEBI" id="CHEBI:30616"/>
    </ligand>
</feature>
<dbReference type="PRINTS" id="PR00109">
    <property type="entry name" value="TYRKINASE"/>
</dbReference>
<dbReference type="FunFam" id="1.10.510.10:FF:000190">
    <property type="entry name" value="Proto-oncogene tyrosine-protein kinase receptor Ret"/>
    <property type="match status" value="1"/>
</dbReference>
<dbReference type="EC" id="2.7.10.1" evidence="3"/>
<evidence type="ECO:0000313" key="27">
    <source>
        <dbReference type="EnsemblMetazoa" id="XP_038065887.1"/>
    </source>
</evidence>
<evidence type="ECO:0000256" key="20">
    <source>
        <dbReference type="PIRSR" id="PIRSR000615-2"/>
    </source>
</evidence>
<dbReference type="InterPro" id="IPR000719">
    <property type="entry name" value="Prot_kinase_dom"/>
</dbReference>
<keyword evidence="17" id="KW-0393">Immunoglobulin domain</keyword>
<accession>A0A914AQ58</accession>
<dbReference type="Pfam" id="PF13927">
    <property type="entry name" value="Ig_3"/>
    <property type="match status" value="2"/>
</dbReference>
<evidence type="ECO:0000256" key="16">
    <source>
        <dbReference type="ARBA" id="ARBA00023180"/>
    </source>
</evidence>
<comment type="catalytic activity">
    <reaction evidence="18">
        <text>L-tyrosyl-[protein] + ATP = O-phospho-L-tyrosyl-[protein] + ADP + H(+)</text>
        <dbReference type="Rhea" id="RHEA:10596"/>
        <dbReference type="Rhea" id="RHEA-COMP:10136"/>
        <dbReference type="Rhea" id="RHEA-COMP:20101"/>
        <dbReference type="ChEBI" id="CHEBI:15378"/>
        <dbReference type="ChEBI" id="CHEBI:30616"/>
        <dbReference type="ChEBI" id="CHEBI:46858"/>
        <dbReference type="ChEBI" id="CHEBI:61978"/>
        <dbReference type="ChEBI" id="CHEBI:456216"/>
        <dbReference type="EC" id="2.7.10.1"/>
    </reaction>
</comment>
<evidence type="ECO:0000256" key="14">
    <source>
        <dbReference type="ARBA" id="ARBA00023157"/>
    </source>
</evidence>
<keyword evidence="6" id="KW-0732">Signal</keyword>
<keyword evidence="10 20" id="KW-0067">ATP-binding</keyword>
<dbReference type="InterPro" id="IPR036179">
    <property type="entry name" value="Ig-like_dom_sf"/>
</dbReference>
<dbReference type="CDD" id="cd00063">
    <property type="entry name" value="FN3"/>
    <property type="match status" value="1"/>
</dbReference>
<keyword evidence="5 23" id="KW-0812">Transmembrane</keyword>
<evidence type="ECO:0000259" key="24">
    <source>
        <dbReference type="PROSITE" id="PS50011"/>
    </source>
</evidence>
<dbReference type="SMART" id="SM00408">
    <property type="entry name" value="IGc2"/>
    <property type="match status" value="3"/>
</dbReference>
<dbReference type="EnsemblMetazoa" id="XM_038209959.1">
    <property type="protein sequence ID" value="XP_038065887.1"/>
    <property type="gene ID" value="LOC119735983"/>
</dbReference>
<dbReference type="SMART" id="SM00060">
    <property type="entry name" value="FN3"/>
    <property type="match status" value="1"/>
</dbReference>
<comment type="subcellular location">
    <subcellularLocation>
        <location evidence="1">Membrane</location>
        <topology evidence="1">Single-pass type I membrane protein</topology>
    </subcellularLocation>
</comment>
<dbReference type="InterPro" id="IPR013783">
    <property type="entry name" value="Ig-like_fold"/>
</dbReference>
<dbReference type="Gene3D" id="2.60.40.10">
    <property type="entry name" value="Immunoglobulins"/>
    <property type="match status" value="4"/>
</dbReference>
<dbReference type="PROSITE" id="PS00107">
    <property type="entry name" value="PROTEIN_KINASE_ATP"/>
    <property type="match status" value="1"/>
</dbReference>
<dbReference type="InterPro" id="IPR011009">
    <property type="entry name" value="Kinase-like_dom_sf"/>
</dbReference>
<dbReference type="PANTHER" id="PTHR24416">
    <property type="entry name" value="TYROSINE-PROTEIN KINASE RECEPTOR"/>
    <property type="match status" value="1"/>
</dbReference>
<keyword evidence="16" id="KW-0325">Glycoprotein</keyword>
<keyword evidence="4" id="KW-0808">Transferase</keyword>
<dbReference type="Pfam" id="PF00041">
    <property type="entry name" value="fn3"/>
    <property type="match status" value="1"/>
</dbReference>
<evidence type="ECO:0000256" key="12">
    <source>
        <dbReference type="ARBA" id="ARBA00023136"/>
    </source>
</evidence>
<keyword evidence="13" id="KW-0829">Tyrosine-protein kinase</keyword>
<dbReference type="Gene3D" id="3.30.200.20">
    <property type="entry name" value="Phosphorylase Kinase, domain 1"/>
    <property type="match status" value="1"/>
</dbReference>
<dbReference type="GO" id="GO:0004714">
    <property type="term" value="F:transmembrane receptor protein tyrosine kinase activity"/>
    <property type="evidence" value="ECO:0007669"/>
    <property type="project" value="UniProtKB-EC"/>
</dbReference>
<evidence type="ECO:0000259" key="26">
    <source>
        <dbReference type="PROSITE" id="PS50853"/>
    </source>
</evidence>
<keyword evidence="28" id="KW-1185">Reference proteome</keyword>
<dbReference type="SUPFAM" id="SSF48726">
    <property type="entry name" value="Immunoglobulin"/>
    <property type="match status" value="3"/>
</dbReference>
<dbReference type="GO" id="GO:0046872">
    <property type="term" value="F:metal ion binding"/>
    <property type="evidence" value="ECO:0007669"/>
    <property type="project" value="UniProtKB-KW"/>
</dbReference>
<dbReference type="GO" id="GO:0007169">
    <property type="term" value="P:cell surface receptor protein tyrosine kinase signaling pathway"/>
    <property type="evidence" value="ECO:0007669"/>
    <property type="project" value="TreeGrafter"/>
</dbReference>
<dbReference type="Proteomes" id="UP000887568">
    <property type="component" value="Unplaced"/>
</dbReference>
<evidence type="ECO:0000256" key="4">
    <source>
        <dbReference type="ARBA" id="ARBA00022679"/>
    </source>
</evidence>
<dbReference type="SMART" id="SM00409">
    <property type="entry name" value="IG"/>
    <property type="match status" value="2"/>
</dbReference>
<dbReference type="GO" id="GO:0043235">
    <property type="term" value="C:receptor complex"/>
    <property type="evidence" value="ECO:0007669"/>
    <property type="project" value="TreeGrafter"/>
</dbReference>
<reference evidence="27" key="1">
    <citation type="submission" date="2022-11" db="UniProtKB">
        <authorList>
            <consortium name="EnsemblMetazoa"/>
        </authorList>
    </citation>
    <scope>IDENTIFICATION</scope>
</reference>
<keyword evidence="21" id="KW-0460">Magnesium</keyword>
<dbReference type="AlphaFoldDB" id="A0A914AQ58"/>
<evidence type="ECO:0000256" key="10">
    <source>
        <dbReference type="ARBA" id="ARBA00022840"/>
    </source>
</evidence>
<feature type="domain" description="Ig-like" evidence="25">
    <location>
        <begin position="138"/>
        <end position="224"/>
    </location>
</feature>
<protein>
    <recommendedName>
        <fullName evidence="3">receptor protein-tyrosine kinase</fullName>
        <ecNumber evidence="3">2.7.10.1</ecNumber>
    </recommendedName>
</protein>
<dbReference type="Pfam" id="PF07714">
    <property type="entry name" value="PK_Tyr_Ser-Thr"/>
    <property type="match status" value="1"/>
</dbReference>
<dbReference type="InterPro" id="IPR008266">
    <property type="entry name" value="Tyr_kinase_AS"/>
</dbReference>
<dbReference type="InterPro" id="IPR017441">
    <property type="entry name" value="Protein_kinase_ATP_BS"/>
</dbReference>
<dbReference type="CDD" id="cd00192">
    <property type="entry name" value="PTKc"/>
    <property type="match status" value="1"/>
</dbReference>
<name>A0A914AQ58_PATMI</name>
<keyword evidence="9" id="KW-0418">Kinase</keyword>
<dbReference type="InterPro" id="IPR003599">
    <property type="entry name" value="Ig_sub"/>
</dbReference>